<dbReference type="Pfam" id="PF00535">
    <property type="entry name" value="Glycos_transf_2"/>
    <property type="match status" value="1"/>
</dbReference>
<evidence type="ECO:0000256" key="3">
    <source>
        <dbReference type="ARBA" id="ARBA00022676"/>
    </source>
</evidence>
<organism evidence="6 7">
    <name type="scientific">Candidatus Viridilinea halotolerans</name>
    <dbReference type="NCBI Taxonomy" id="2491704"/>
    <lineage>
        <taxon>Bacteria</taxon>
        <taxon>Bacillati</taxon>
        <taxon>Chloroflexota</taxon>
        <taxon>Chloroflexia</taxon>
        <taxon>Chloroflexales</taxon>
        <taxon>Chloroflexineae</taxon>
        <taxon>Oscillochloridaceae</taxon>
        <taxon>Candidatus Viridilinea</taxon>
    </lineage>
</organism>
<keyword evidence="3" id="KW-0328">Glycosyltransferase</keyword>
<evidence type="ECO:0000256" key="2">
    <source>
        <dbReference type="ARBA" id="ARBA00006739"/>
    </source>
</evidence>
<dbReference type="CDD" id="cd04186">
    <property type="entry name" value="GT_2_like_c"/>
    <property type="match status" value="1"/>
</dbReference>
<dbReference type="PANTHER" id="PTHR43179">
    <property type="entry name" value="RHAMNOSYLTRANSFERASE WBBL"/>
    <property type="match status" value="1"/>
</dbReference>
<feature type="domain" description="Glycosyltransferase 2-like" evidence="5">
    <location>
        <begin position="9"/>
        <end position="179"/>
    </location>
</feature>
<evidence type="ECO:0000256" key="1">
    <source>
        <dbReference type="ARBA" id="ARBA00004776"/>
    </source>
</evidence>
<dbReference type="PANTHER" id="PTHR43179:SF12">
    <property type="entry name" value="GALACTOFURANOSYLTRANSFERASE GLFT2"/>
    <property type="match status" value="1"/>
</dbReference>
<dbReference type="InterPro" id="IPR001173">
    <property type="entry name" value="Glyco_trans_2-like"/>
</dbReference>
<dbReference type="EMBL" id="RSAS01000499">
    <property type="protein sequence ID" value="RRR70742.1"/>
    <property type="molecule type" value="Genomic_DNA"/>
</dbReference>
<comment type="caution">
    <text evidence="6">The sequence shown here is derived from an EMBL/GenBank/DDBJ whole genome shotgun (WGS) entry which is preliminary data.</text>
</comment>
<accession>A0A426TY31</accession>
<evidence type="ECO:0000313" key="6">
    <source>
        <dbReference type="EMBL" id="RRR70742.1"/>
    </source>
</evidence>
<reference evidence="6 7" key="1">
    <citation type="submission" date="2018-12" db="EMBL/GenBank/DDBJ databases">
        <title>Genome Sequence of Candidatus Viridilinea halotolerans isolated from saline sulfide-rich spring.</title>
        <authorList>
            <person name="Grouzdev D.S."/>
            <person name="Burganskaya E.I."/>
            <person name="Krutkina M.S."/>
            <person name="Sukhacheva M.V."/>
            <person name="Gorlenko V.M."/>
        </authorList>
    </citation>
    <scope>NUCLEOTIDE SEQUENCE [LARGE SCALE GENOMIC DNA]</scope>
    <source>
        <strain evidence="6">Chok-6</strain>
    </source>
</reference>
<dbReference type="Proteomes" id="UP000280307">
    <property type="component" value="Unassembled WGS sequence"/>
</dbReference>
<dbReference type="SUPFAM" id="SSF53448">
    <property type="entry name" value="Nucleotide-diphospho-sugar transferases"/>
    <property type="match status" value="1"/>
</dbReference>
<evidence type="ECO:0000313" key="7">
    <source>
        <dbReference type="Proteomes" id="UP000280307"/>
    </source>
</evidence>
<dbReference type="InterPro" id="IPR029044">
    <property type="entry name" value="Nucleotide-diphossugar_trans"/>
</dbReference>
<comment type="pathway">
    <text evidence="1">Cell wall biogenesis; cell wall polysaccharide biosynthesis.</text>
</comment>
<dbReference type="AlphaFoldDB" id="A0A426TY31"/>
<sequence length="336" mass="36108">MLTPRPSISAIIPTWRGLRYLPACLSALRAQLAPQDEVVLVDNASLDGAGAWAERYAPDVRVLTLPKNLGFAGGTAAGIDAARGDLFLLINDDALAETGCVAALWDALRSDPAAGVAAGVMTFSRHPELVATAGIRFQTDGVATDRYLGAPLHTLPSQPHAIFGASGGLALLRRDLVKDSGNFASSFFNYLEDADLAWRARLRGWGCQLAPHARVRHVYSASSGQGSAFKQYLLARNRIRLLVRCLPGPILAECLPHILAYDLLAAAYGLLRGQGALASGRRDALRELPALSAQRRTIQARRSASLDDLRRWISPAPPPWAALRTARRLAQLTKQG</sequence>
<evidence type="ECO:0000256" key="4">
    <source>
        <dbReference type="ARBA" id="ARBA00022679"/>
    </source>
</evidence>
<protein>
    <submittedName>
        <fullName evidence="6">Glycosyltransferase family 2 protein</fullName>
    </submittedName>
</protein>
<comment type="similarity">
    <text evidence="2">Belongs to the glycosyltransferase 2 family.</text>
</comment>
<proteinExistence type="inferred from homology"/>
<dbReference type="GO" id="GO:0016757">
    <property type="term" value="F:glycosyltransferase activity"/>
    <property type="evidence" value="ECO:0007669"/>
    <property type="project" value="UniProtKB-KW"/>
</dbReference>
<name>A0A426TY31_9CHLR</name>
<gene>
    <name evidence="6" type="ORF">EI684_12765</name>
</gene>
<evidence type="ECO:0000259" key="5">
    <source>
        <dbReference type="Pfam" id="PF00535"/>
    </source>
</evidence>
<dbReference type="Gene3D" id="3.90.550.10">
    <property type="entry name" value="Spore Coat Polysaccharide Biosynthesis Protein SpsA, Chain A"/>
    <property type="match status" value="1"/>
</dbReference>
<keyword evidence="4 6" id="KW-0808">Transferase</keyword>